<evidence type="ECO:0000313" key="2">
    <source>
        <dbReference type="Proteomes" id="UP000663844"/>
    </source>
</evidence>
<sequence length="50" mass="5709">QEQQPIKESSELNQVEISIIDRLNEAIRQANYNNNSNSTNNTDHRIAVQA</sequence>
<organism evidence="1 2">
    <name type="scientific">Adineta steineri</name>
    <dbReference type="NCBI Taxonomy" id="433720"/>
    <lineage>
        <taxon>Eukaryota</taxon>
        <taxon>Metazoa</taxon>
        <taxon>Spiralia</taxon>
        <taxon>Gnathifera</taxon>
        <taxon>Rotifera</taxon>
        <taxon>Eurotatoria</taxon>
        <taxon>Bdelloidea</taxon>
        <taxon>Adinetida</taxon>
        <taxon>Adinetidae</taxon>
        <taxon>Adineta</taxon>
    </lineage>
</organism>
<accession>A0A820MP13</accession>
<reference evidence="1" key="1">
    <citation type="submission" date="2021-02" db="EMBL/GenBank/DDBJ databases">
        <authorList>
            <person name="Nowell W R."/>
        </authorList>
    </citation>
    <scope>NUCLEOTIDE SEQUENCE</scope>
</reference>
<name>A0A820MP13_9BILA</name>
<gene>
    <name evidence="1" type="ORF">OXD698_LOCUS50233</name>
</gene>
<dbReference type="Proteomes" id="UP000663844">
    <property type="component" value="Unassembled WGS sequence"/>
</dbReference>
<comment type="caution">
    <text evidence="1">The sequence shown here is derived from an EMBL/GenBank/DDBJ whole genome shotgun (WGS) entry which is preliminary data.</text>
</comment>
<protein>
    <submittedName>
        <fullName evidence="1">Uncharacterized protein</fullName>
    </submittedName>
</protein>
<evidence type="ECO:0000313" key="1">
    <source>
        <dbReference type="EMBL" id="CAF4378401.1"/>
    </source>
</evidence>
<dbReference type="EMBL" id="CAJOAZ010023755">
    <property type="protein sequence ID" value="CAF4378401.1"/>
    <property type="molecule type" value="Genomic_DNA"/>
</dbReference>
<feature type="non-terminal residue" evidence="1">
    <location>
        <position position="1"/>
    </location>
</feature>
<dbReference type="AlphaFoldDB" id="A0A820MP13"/>
<proteinExistence type="predicted"/>